<reference evidence="6 7" key="1">
    <citation type="submission" date="2020-08" db="EMBL/GenBank/DDBJ databases">
        <title>A Genomic Blueprint of the Chicken Gut Microbiome.</title>
        <authorList>
            <person name="Gilroy R."/>
            <person name="Ravi A."/>
            <person name="Getino M."/>
            <person name="Pursley I."/>
            <person name="Horton D.L."/>
            <person name="Alikhan N.-F."/>
            <person name="Baker D."/>
            <person name="Gharbi K."/>
            <person name="Hall N."/>
            <person name="Watson M."/>
            <person name="Adriaenssens E.M."/>
            <person name="Foster-Nyarko E."/>
            <person name="Jarju S."/>
            <person name="Secka A."/>
            <person name="Antonio M."/>
            <person name="Oren A."/>
            <person name="Chaudhuri R."/>
            <person name="La Ragione R.M."/>
            <person name="Hildebrand F."/>
            <person name="Pallen M.J."/>
        </authorList>
    </citation>
    <scope>NUCLEOTIDE SEQUENCE [LARGE SCALE GENOMIC DNA]</scope>
    <source>
        <strain evidence="6 7">Sa5YUA1</strain>
    </source>
</reference>
<dbReference type="InterPro" id="IPR002711">
    <property type="entry name" value="HNH"/>
</dbReference>
<proteinExistence type="inferred from homology"/>
<keyword evidence="7" id="KW-1185">Reference proteome</keyword>
<accession>A0ABR8QPC4</accession>
<dbReference type="CDD" id="cd00085">
    <property type="entry name" value="HNHc"/>
    <property type="match status" value="1"/>
</dbReference>
<keyword evidence="1" id="KW-0540">Nuclease</keyword>
<evidence type="ECO:0000313" key="7">
    <source>
        <dbReference type="Proteomes" id="UP000657931"/>
    </source>
</evidence>
<evidence type="ECO:0000256" key="1">
    <source>
        <dbReference type="ARBA" id="ARBA00022722"/>
    </source>
</evidence>
<gene>
    <name evidence="6" type="ORF">H9655_08895</name>
</gene>
<evidence type="ECO:0000256" key="4">
    <source>
        <dbReference type="ARBA" id="ARBA00040194"/>
    </source>
</evidence>
<evidence type="ECO:0000313" key="6">
    <source>
        <dbReference type="EMBL" id="MBD7937147.1"/>
    </source>
</evidence>
<keyword evidence="6" id="KW-0255">Endonuclease</keyword>
<dbReference type="EMBL" id="JACSQT010000003">
    <property type="protein sequence ID" value="MBD7937147.1"/>
    <property type="molecule type" value="Genomic_DNA"/>
</dbReference>
<comment type="caution">
    <text evidence="6">The sequence shown here is derived from an EMBL/GenBank/DDBJ whole genome shotgun (WGS) entry which is preliminary data.</text>
</comment>
<dbReference type="GO" id="GO:0004519">
    <property type="term" value="F:endonuclease activity"/>
    <property type="evidence" value="ECO:0007669"/>
    <property type="project" value="UniProtKB-KW"/>
</dbReference>
<feature type="domain" description="HNH nuclease" evidence="5">
    <location>
        <begin position="61"/>
        <end position="117"/>
    </location>
</feature>
<evidence type="ECO:0000256" key="2">
    <source>
        <dbReference type="ARBA" id="ARBA00022801"/>
    </source>
</evidence>
<sequence>MPKKPLRPCAEISCGNLTEKAYCKTHEKIGEENRRDFTRKYNRYGRNPEINSFYQSSAWKQLRSMAYNRDNGLCQRCLKQGVIQLAHIVHHIVEVKEDWNRRLDIDNLESVCHVCHNREHKGTPRG</sequence>
<dbReference type="Gene3D" id="1.10.30.50">
    <property type="match status" value="1"/>
</dbReference>
<dbReference type="Pfam" id="PF01844">
    <property type="entry name" value="HNH"/>
    <property type="match status" value="1"/>
</dbReference>
<protein>
    <recommendedName>
        <fullName evidence="4">Putative HNH nuclease YajD</fullName>
    </recommendedName>
</protein>
<dbReference type="Proteomes" id="UP000657931">
    <property type="component" value="Unassembled WGS sequence"/>
</dbReference>
<dbReference type="RefSeq" id="WP_191813095.1">
    <property type="nucleotide sequence ID" value="NZ_JACSQT010000003.1"/>
</dbReference>
<keyword evidence="2" id="KW-0378">Hydrolase</keyword>
<comment type="similarity">
    <text evidence="3">Belongs to the HNH nuclease family.</text>
</comment>
<organism evidence="6 7">
    <name type="scientific">Cytobacillus stercorigallinarum</name>
    <dbReference type="NCBI Taxonomy" id="2762240"/>
    <lineage>
        <taxon>Bacteria</taxon>
        <taxon>Bacillati</taxon>
        <taxon>Bacillota</taxon>
        <taxon>Bacilli</taxon>
        <taxon>Bacillales</taxon>
        <taxon>Bacillaceae</taxon>
        <taxon>Cytobacillus</taxon>
    </lineage>
</organism>
<name>A0ABR8QPC4_9BACI</name>
<dbReference type="PANTHER" id="PTHR41286:SF1">
    <property type="entry name" value="HNH NUCLEASE YAJD-RELATED"/>
    <property type="match status" value="1"/>
</dbReference>
<dbReference type="SMART" id="SM00507">
    <property type="entry name" value="HNHc"/>
    <property type="match status" value="1"/>
</dbReference>
<dbReference type="InterPro" id="IPR003615">
    <property type="entry name" value="HNH_nuc"/>
</dbReference>
<dbReference type="PANTHER" id="PTHR41286">
    <property type="entry name" value="HNH NUCLEASE YAJD-RELATED"/>
    <property type="match status" value="1"/>
</dbReference>
<evidence type="ECO:0000259" key="5">
    <source>
        <dbReference type="SMART" id="SM00507"/>
    </source>
</evidence>
<evidence type="ECO:0000256" key="3">
    <source>
        <dbReference type="ARBA" id="ARBA00038412"/>
    </source>
</evidence>